<dbReference type="OrthoDB" id="5289456at2"/>
<keyword evidence="6" id="KW-1185">Reference proteome</keyword>
<dbReference type="InterPro" id="IPR019614">
    <property type="entry name" value="SAM-dep_methyl-trfase"/>
</dbReference>
<gene>
    <name evidence="5" type="ORF">SAMN06296036_12450</name>
</gene>
<accession>A0A1Y6CK34</accession>
<sequence length="322" mass="37161">MTEFYSRSDMEKQGKWLANRVLKNFKHRRKLFKKQGTDAFRLYDWDIPEVRAVVDWYDGNLVVAEYVRQQTEGIPWLETVAGYVAEALGVAEDKVFLKKRQTRPGTWARRYERLDQSQHQVIVAEQGLRFIVNLRDYLDTGLFLDHRQTRAMVRDQARGKSILNLFAYTGSFTCYGAQGEATNSLTVDLSSKYIQWAQDNLALNELTAPQHQFLVADVLAFLDDAIADGRTWDLIILDPPSFSTRKNAFEFDIQRDHPWLLEKVQALLSAEGSLYFSTNHARFEMAPTVKGFKDISGQTVPPDFKSRRPHQCFLYQCKGTIS</sequence>
<dbReference type="SUPFAM" id="SSF53335">
    <property type="entry name" value="S-adenosyl-L-methionine-dependent methyltransferases"/>
    <property type="match status" value="1"/>
</dbReference>
<dbReference type="Pfam" id="PF10672">
    <property type="entry name" value="Methyltrans_SAM"/>
    <property type="match status" value="1"/>
</dbReference>
<organism evidence="5 6">
    <name type="scientific">Pseudobacteriovorax antillogorgiicola</name>
    <dbReference type="NCBI Taxonomy" id="1513793"/>
    <lineage>
        <taxon>Bacteria</taxon>
        <taxon>Pseudomonadati</taxon>
        <taxon>Bdellovibrionota</taxon>
        <taxon>Oligoflexia</taxon>
        <taxon>Oligoflexales</taxon>
        <taxon>Pseudobacteriovoracaceae</taxon>
        <taxon>Pseudobacteriovorax</taxon>
    </lineage>
</organism>
<evidence type="ECO:0000313" key="5">
    <source>
        <dbReference type="EMBL" id="SMF68661.1"/>
    </source>
</evidence>
<dbReference type="CDD" id="cd02440">
    <property type="entry name" value="AdoMet_MTases"/>
    <property type="match status" value="1"/>
</dbReference>
<reference evidence="6" key="1">
    <citation type="submission" date="2017-04" db="EMBL/GenBank/DDBJ databases">
        <authorList>
            <person name="Varghese N."/>
            <person name="Submissions S."/>
        </authorList>
    </citation>
    <scope>NUCLEOTIDE SEQUENCE [LARGE SCALE GENOMIC DNA]</scope>
    <source>
        <strain evidence="6">RKEM611</strain>
    </source>
</reference>
<dbReference type="RefSeq" id="WP_132323870.1">
    <property type="nucleotide sequence ID" value="NZ_FWZT01000024.1"/>
</dbReference>
<keyword evidence="1 5" id="KW-0489">Methyltransferase</keyword>
<dbReference type="Proteomes" id="UP000192907">
    <property type="component" value="Unassembled WGS sequence"/>
</dbReference>
<dbReference type="GO" id="GO:0008168">
    <property type="term" value="F:methyltransferase activity"/>
    <property type="evidence" value="ECO:0007669"/>
    <property type="project" value="UniProtKB-KW"/>
</dbReference>
<name>A0A1Y6CK34_9BACT</name>
<dbReference type="Gene3D" id="3.30.750.80">
    <property type="entry name" value="RNA methyltransferase domain (HRMD) like"/>
    <property type="match status" value="1"/>
</dbReference>
<dbReference type="EMBL" id="FWZT01000024">
    <property type="protein sequence ID" value="SMF68661.1"/>
    <property type="molecule type" value="Genomic_DNA"/>
</dbReference>
<evidence type="ECO:0000256" key="2">
    <source>
        <dbReference type="ARBA" id="ARBA00022679"/>
    </source>
</evidence>
<dbReference type="PANTHER" id="PTHR43042">
    <property type="entry name" value="SAM-DEPENDENT METHYLTRANSFERASE"/>
    <property type="match status" value="1"/>
</dbReference>
<dbReference type="GO" id="GO:0032259">
    <property type="term" value="P:methylation"/>
    <property type="evidence" value="ECO:0007669"/>
    <property type="project" value="UniProtKB-KW"/>
</dbReference>
<evidence type="ECO:0000256" key="1">
    <source>
        <dbReference type="ARBA" id="ARBA00022603"/>
    </source>
</evidence>
<feature type="domain" description="S-adenosylmethionine-dependent methyltransferase" evidence="4">
    <location>
        <begin position="53"/>
        <end position="279"/>
    </location>
</feature>
<evidence type="ECO:0000313" key="6">
    <source>
        <dbReference type="Proteomes" id="UP000192907"/>
    </source>
</evidence>
<keyword evidence="3" id="KW-0949">S-adenosyl-L-methionine</keyword>
<proteinExistence type="predicted"/>
<evidence type="ECO:0000259" key="4">
    <source>
        <dbReference type="Pfam" id="PF10672"/>
    </source>
</evidence>
<evidence type="ECO:0000256" key="3">
    <source>
        <dbReference type="ARBA" id="ARBA00022691"/>
    </source>
</evidence>
<dbReference type="STRING" id="1513793.SAMN06296036_12450"/>
<dbReference type="Gene3D" id="3.40.50.150">
    <property type="entry name" value="Vaccinia Virus protein VP39"/>
    <property type="match status" value="1"/>
</dbReference>
<dbReference type="PANTHER" id="PTHR43042:SF3">
    <property type="entry name" value="RIBOSOMAL RNA LARGE SUBUNIT METHYLTRANSFERASE YWBD-RELATED"/>
    <property type="match status" value="1"/>
</dbReference>
<protein>
    <submittedName>
        <fullName evidence="5">23S rRNA (Cytosine1962-C5)-methyltransferase</fullName>
    </submittedName>
</protein>
<keyword evidence="2 5" id="KW-0808">Transferase</keyword>
<dbReference type="InterPro" id="IPR029063">
    <property type="entry name" value="SAM-dependent_MTases_sf"/>
</dbReference>
<dbReference type="AlphaFoldDB" id="A0A1Y6CK34"/>